<comment type="caution">
    <text evidence="3">The sequence shown here is derived from an EMBL/GenBank/DDBJ whole genome shotgun (WGS) entry which is preliminary data.</text>
</comment>
<dbReference type="PANTHER" id="PTHR42852:SF13">
    <property type="entry name" value="PROTEIN DIPZ"/>
    <property type="match status" value="1"/>
</dbReference>
<reference evidence="3 4" key="1">
    <citation type="submission" date="2019-08" db="EMBL/GenBank/DDBJ databases">
        <title>Genome of Phaeodactylibacter luteus.</title>
        <authorList>
            <person name="Bowman J.P."/>
        </authorList>
    </citation>
    <scope>NUCLEOTIDE SEQUENCE [LARGE SCALE GENOMIC DNA]</scope>
    <source>
        <strain evidence="3 4">KCTC 42180</strain>
    </source>
</reference>
<dbReference type="CDD" id="cd02966">
    <property type="entry name" value="TlpA_like_family"/>
    <property type="match status" value="1"/>
</dbReference>
<evidence type="ECO:0000313" key="4">
    <source>
        <dbReference type="Proteomes" id="UP000321580"/>
    </source>
</evidence>
<dbReference type="GO" id="GO:0016209">
    <property type="term" value="F:antioxidant activity"/>
    <property type="evidence" value="ECO:0007669"/>
    <property type="project" value="InterPro"/>
</dbReference>
<dbReference type="PANTHER" id="PTHR42852">
    <property type="entry name" value="THIOL:DISULFIDE INTERCHANGE PROTEIN DSBE"/>
    <property type="match status" value="1"/>
</dbReference>
<organism evidence="3 4">
    <name type="scientific">Phaeodactylibacter luteus</name>
    <dbReference type="NCBI Taxonomy" id="1564516"/>
    <lineage>
        <taxon>Bacteria</taxon>
        <taxon>Pseudomonadati</taxon>
        <taxon>Bacteroidota</taxon>
        <taxon>Saprospiria</taxon>
        <taxon>Saprospirales</taxon>
        <taxon>Haliscomenobacteraceae</taxon>
        <taxon>Phaeodactylibacter</taxon>
    </lineage>
</organism>
<dbReference type="RefSeq" id="WP_147166112.1">
    <property type="nucleotide sequence ID" value="NZ_VOOR01000005.1"/>
</dbReference>
<dbReference type="PROSITE" id="PS51352">
    <property type="entry name" value="THIOREDOXIN_2"/>
    <property type="match status" value="1"/>
</dbReference>
<proteinExistence type="predicted"/>
<dbReference type="OrthoDB" id="9794348at2"/>
<keyword evidence="4" id="KW-1185">Reference proteome</keyword>
<protein>
    <submittedName>
        <fullName evidence="3">TlpA family protein disulfide reductase</fullName>
    </submittedName>
</protein>
<sequence length="167" mass="18636">MKKSILFSLALALSFAVQLGAQSTKTLPSVEVKTLDGQSIDIKTYADNGKITILSFWATWCSPCKKELDAIADLYPDWQKDYDVELVAVTIDTQRALAKVKPMVESKGWTYAILSDPNQQLRNALNFQTIPQTFVLDQSGNIVYNHNGYVPGDEYELEDTIKKLAGK</sequence>
<dbReference type="SUPFAM" id="SSF52833">
    <property type="entry name" value="Thioredoxin-like"/>
    <property type="match status" value="1"/>
</dbReference>
<feature type="signal peptide" evidence="1">
    <location>
        <begin position="1"/>
        <end position="21"/>
    </location>
</feature>
<keyword evidence="1" id="KW-0732">Signal</keyword>
<evidence type="ECO:0000256" key="1">
    <source>
        <dbReference type="SAM" id="SignalP"/>
    </source>
</evidence>
<dbReference type="GO" id="GO:0016491">
    <property type="term" value="F:oxidoreductase activity"/>
    <property type="evidence" value="ECO:0007669"/>
    <property type="project" value="InterPro"/>
</dbReference>
<dbReference type="Pfam" id="PF00578">
    <property type="entry name" value="AhpC-TSA"/>
    <property type="match status" value="1"/>
</dbReference>
<feature type="domain" description="Thioredoxin" evidence="2">
    <location>
        <begin position="21"/>
        <end position="166"/>
    </location>
</feature>
<evidence type="ECO:0000259" key="2">
    <source>
        <dbReference type="PROSITE" id="PS51352"/>
    </source>
</evidence>
<dbReference type="InterPro" id="IPR000866">
    <property type="entry name" value="AhpC/TSA"/>
</dbReference>
<dbReference type="InterPro" id="IPR050553">
    <property type="entry name" value="Thioredoxin_ResA/DsbE_sf"/>
</dbReference>
<name>A0A5C6S0E1_9BACT</name>
<dbReference type="Proteomes" id="UP000321580">
    <property type="component" value="Unassembled WGS sequence"/>
</dbReference>
<feature type="chain" id="PRO_5022736714" evidence="1">
    <location>
        <begin position="22"/>
        <end position="167"/>
    </location>
</feature>
<evidence type="ECO:0000313" key="3">
    <source>
        <dbReference type="EMBL" id="TXB67991.1"/>
    </source>
</evidence>
<accession>A0A5C6S0E1</accession>
<dbReference type="InterPro" id="IPR013766">
    <property type="entry name" value="Thioredoxin_domain"/>
</dbReference>
<dbReference type="EMBL" id="VOOR01000005">
    <property type="protein sequence ID" value="TXB67991.1"/>
    <property type="molecule type" value="Genomic_DNA"/>
</dbReference>
<dbReference type="InterPro" id="IPR036249">
    <property type="entry name" value="Thioredoxin-like_sf"/>
</dbReference>
<dbReference type="Gene3D" id="3.40.30.10">
    <property type="entry name" value="Glutaredoxin"/>
    <property type="match status" value="1"/>
</dbReference>
<gene>
    <name evidence="3" type="ORF">FRY97_03855</name>
</gene>
<dbReference type="AlphaFoldDB" id="A0A5C6S0E1"/>